<keyword evidence="1 4" id="KW-0808">Transferase</keyword>
<dbReference type="InterPro" id="IPR016181">
    <property type="entry name" value="Acyl_CoA_acyltransferase"/>
</dbReference>
<evidence type="ECO:0000259" key="3">
    <source>
        <dbReference type="PROSITE" id="PS51186"/>
    </source>
</evidence>
<dbReference type="Gene3D" id="3.40.630.30">
    <property type="match status" value="1"/>
</dbReference>
<keyword evidence="2" id="KW-0012">Acyltransferase</keyword>
<organism evidence="4 5">
    <name type="scientific">Primorskyibacter sedentarius</name>
    <dbReference type="NCBI Taxonomy" id="745311"/>
    <lineage>
        <taxon>Bacteria</taxon>
        <taxon>Pseudomonadati</taxon>
        <taxon>Pseudomonadota</taxon>
        <taxon>Alphaproteobacteria</taxon>
        <taxon>Rhodobacterales</taxon>
        <taxon>Roseobacteraceae</taxon>
        <taxon>Primorskyibacter</taxon>
    </lineage>
</organism>
<comment type="caution">
    <text evidence="4">The sequence shown here is derived from an EMBL/GenBank/DDBJ whole genome shotgun (WGS) entry which is preliminary data.</text>
</comment>
<dbReference type="OrthoDB" id="5459937at2"/>
<proteinExistence type="predicted"/>
<dbReference type="CDD" id="cd04301">
    <property type="entry name" value="NAT_SF"/>
    <property type="match status" value="1"/>
</dbReference>
<dbReference type="AlphaFoldDB" id="A0A4R3JJK9"/>
<evidence type="ECO:0000313" key="4">
    <source>
        <dbReference type="EMBL" id="TCS65705.1"/>
    </source>
</evidence>
<gene>
    <name evidence="4" type="ORF">EDD52_103121</name>
</gene>
<evidence type="ECO:0000313" key="5">
    <source>
        <dbReference type="Proteomes" id="UP000295696"/>
    </source>
</evidence>
<keyword evidence="5" id="KW-1185">Reference proteome</keyword>
<sequence>MMIRPATPEDAAAIMRIWNPIIRDTAFTFTTELKTEAGIAADIAARGAAFQVCKRAGQVVGFATYSPFRGGPGYAHTKEHSIMLDAQAHGQGTGRALMAALEGQARAEGVHSLWAGISGENAAAVGFHAALGFAHVARLPEVGFKFGRWMDLVLMQKIL</sequence>
<accession>A0A4R3JJK9</accession>
<reference evidence="4 5" key="1">
    <citation type="submission" date="2019-03" db="EMBL/GenBank/DDBJ databases">
        <title>Genomic Encyclopedia of Type Strains, Phase IV (KMG-IV): sequencing the most valuable type-strain genomes for metagenomic binning, comparative biology and taxonomic classification.</title>
        <authorList>
            <person name="Goeker M."/>
        </authorList>
    </citation>
    <scope>NUCLEOTIDE SEQUENCE [LARGE SCALE GENOMIC DNA]</scope>
    <source>
        <strain evidence="4 5">DSM 104836</strain>
    </source>
</reference>
<dbReference type="SUPFAM" id="SSF55729">
    <property type="entry name" value="Acyl-CoA N-acyltransferases (Nat)"/>
    <property type="match status" value="1"/>
</dbReference>
<protein>
    <submittedName>
        <fullName evidence="4">Phosphinothricin acetyltransferase</fullName>
    </submittedName>
</protein>
<evidence type="ECO:0000256" key="1">
    <source>
        <dbReference type="ARBA" id="ARBA00022679"/>
    </source>
</evidence>
<dbReference type="Proteomes" id="UP000295696">
    <property type="component" value="Unassembled WGS sequence"/>
</dbReference>
<dbReference type="EMBL" id="SLZU01000003">
    <property type="protein sequence ID" value="TCS65705.1"/>
    <property type="molecule type" value="Genomic_DNA"/>
</dbReference>
<dbReference type="PROSITE" id="PS51186">
    <property type="entry name" value="GNAT"/>
    <property type="match status" value="1"/>
</dbReference>
<feature type="domain" description="N-acetyltransferase" evidence="3">
    <location>
        <begin position="1"/>
        <end position="159"/>
    </location>
</feature>
<dbReference type="RefSeq" id="WP_132243212.1">
    <property type="nucleotide sequence ID" value="NZ_SLZU01000003.1"/>
</dbReference>
<dbReference type="PANTHER" id="PTHR43072:SF23">
    <property type="entry name" value="UPF0039 PROTEIN C11D3.02C"/>
    <property type="match status" value="1"/>
</dbReference>
<dbReference type="PANTHER" id="PTHR43072">
    <property type="entry name" value="N-ACETYLTRANSFERASE"/>
    <property type="match status" value="1"/>
</dbReference>
<dbReference type="GO" id="GO:0016747">
    <property type="term" value="F:acyltransferase activity, transferring groups other than amino-acyl groups"/>
    <property type="evidence" value="ECO:0007669"/>
    <property type="project" value="InterPro"/>
</dbReference>
<dbReference type="InterPro" id="IPR000182">
    <property type="entry name" value="GNAT_dom"/>
</dbReference>
<evidence type="ECO:0000256" key="2">
    <source>
        <dbReference type="ARBA" id="ARBA00023315"/>
    </source>
</evidence>
<dbReference type="Pfam" id="PF00583">
    <property type="entry name" value="Acetyltransf_1"/>
    <property type="match status" value="1"/>
</dbReference>
<name>A0A4R3JJK9_9RHOB</name>